<dbReference type="SUPFAM" id="SSF103481">
    <property type="entry name" value="Multidrug resistance efflux transporter EmrE"/>
    <property type="match status" value="1"/>
</dbReference>
<dbReference type="AlphaFoldDB" id="Q7NJ46"/>
<dbReference type="PANTHER" id="PTHR32322:SF2">
    <property type="entry name" value="EAMA DOMAIN-CONTAINING PROTEIN"/>
    <property type="match status" value="1"/>
</dbReference>
<reference evidence="8 9" key="1">
    <citation type="journal article" date="2003" name="DNA Res.">
        <title>Complete genome structure of Gloeobacter violaceus PCC 7421, a cyanobacterium that lacks thylakoids.</title>
        <authorList>
            <person name="Nakamura Y."/>
            <person name="Kaneko T."/>
            <person name="Sato S."/>
            <person name="Mimuro M."/>
            <person name="Miyashita H."/>
            <person name="Tsuchiya T."/>
            <person name="Sasamoto S."/>
            <person name="Watanabe A."/>
            <person name="Kawashima K."/>
            <person name="Kishida Y."/>
            <person name="Kiyokawa C."/>
            <person name="Kohara M."/>
            <person name="Matsumoto M."/>
            <person name="Matsuno A."/>
            <person name="Nakazaki N."/>
            <person name="Shimpo S."/>
            <person name="Takeuchi C."/>
            <person name="Yamada M."/>
            <person name="Tabata S."/>
        </authorList>
    </citation>
    <scope>NUCLEOTIDE SEQUENCE [LARGE SCALE GENOMIC DNA]</scope>
    <source>
        <strain evidence="9">ATCC 29082 / PCC 7421</strain>
    </source>
</reference>
<evidence type="ECO:0000256" key="6">
    <source>
        <dbReference type="SAM" id="Phobius"/>
    </source>
</evidence>
<keyword evidence="9" id="KW-1185">Reference proteome</keyword>
<proteinExistence type="inferred from homology"/>
<organism evidence="8 9">
    <name type="scientific">Gloeobacter violaceus (strain ATCC 29082 / PCC 7421)</name>
    <dbReference type="NCBI Taxonomy" id="251221"/>
    <lineage>
        <taxon>Bacteria</taxon>
        <taxon>Bacillati</taxon>
        <taxon>Cyanobacteriota</taxon>
        <taxon>Cyanophyceae</taxon>
        <taxon>Gloeobacterales</taxon>
        <taxon>Gloeobacteraceae</taxon>
        <taxon>Gloeobacter</taxon>
    </lineage>
</organism>
<evidence type="ECO:0000313" key="9">
    <source>
        <dbReference type="Proteomes" id="UP000000557"/>
    </source>
</evidence>
<feature type="transmembrane region" description="Helical" evidence="6">
    <location>
        <begin position="281"/>
        <end position="301"/>
    </location>
</feature>
<feature type="transmembrane region" description="Helical" evidence="6">
    <location>
        <begin position="129"/>
        <end position="146"/>
    </location>
</feature>
<dbReference type="RefSeq" id="WP_011141984.1">
    <property type="nucleotide sequence ID" value="NC_005125.1"/>
</dbReference>
<feature type="transmembrane region" description="Helical" evidence="6">
    <location>
        <begin position="250"/>
        <end position="269"/>
    </location>
</feature>
<accession>Q7NJ46</accession>
<feature type="transmembrane region" description="Helical" evidence="6">
    <location>
        <begin position="158"/>
        <end position="179"/>
    </location>
</feature>
<feature type="transmembrane region" description="Helical" evidence="6">
    <location>
        <begin position="12"/>
        <end position="36"/>
    </location>
</feature>
<dbReference type="Gene3D" id="1.10.3730.20">
    <property type="match status" value="1"/>
</dbReference>
<sequence>MHRSTGRWQLGLALALLTMFLWGILPIALSIALQAIDVYTLTWARFTAAGGLLLGFLAVRRRLPPLGKLTAASWGLLAAAAVFLGGNYWLYLEGLSLTTAANAQVLIQLAPVLLSLGALVIFKERYSPLQWTGMGVLVAGFALFFREQLQGLLSGPGAYLTGSAFILAGAGSWAIYALAQKQLLRVLPSAGIMLMLYGGCALLFTPFSEPAVLLGLDTLHTAALVFCALNTLVAYGAFAEALEHWEASRVSAVLALTPLVTLAADWGFAQLWPGLIKPDVLTSFGVFGAVLVVTGSLAMALGSTRNR</sequence>
<evidence type="ECO:0000256" key="2">
    <source>
        <dbReference type="ARBA" id="ARBA00007362"/>
    </source>
</evidence>
<dbReference type="PATRIC" id="fig|251221.4.peg.2020"/>
<feature type="transmembrane region" description="Helical" evidence="6">
    <location>
        <begin position="186"/>
        <end position="207"/>
    </location>
</feature>
<protein>
    <submittedName>
        <fullName evidence="8">Glr1986 protein</fullName>
    </submittedName>
</protein>
<dbReference type="eggNOG" id="COG0697">
    <property type="taxonomic scope" value="Bacteria"/>
</dbReference>
<name>Q7NJ46_GLOVI</name>
<dbReference type="GO" id="GO:0016020">
    <property type="term" value="C:membrane"/>
    <property type="evidence" value="ECO:0000318"/>
    <property type="project" value="GO_Central"/>
</dbReference>
<feature type="transmembrane region" description="Helical" evidence="6">
    <location>
        <begin position="71"/>
        <end position="91"/>
    </location>
</feature>
<evidence type="ECO:0000256" key="3">
    <source>
        <dbReference type="ARBA" id="ARBA00022692"/>
    </source>
</evidence>
<dbReference type="OrthoDB" id="8479066at2"/>
<dbReference type="EMBL" id="BA000045">
    <property type="protein sequence ID" value="BAC89927.1"/>
    <property type="molecule type" value="Genomic_DNA"/>
</dbReference>
<dbReference type="InterPro" id="IPR050638">
    <property type="entry name" value="AA-Vitamin_Transporters"/>
</dbReference>
<gene>
    <name evidence="8" type="ordered locus">glr1986</name>
</gene>
<evidence type="ECO:0000256" key="5">
    <source>
        <dbReference type="ARBA" id="ARBA00023136"/>
    </source>
</evidence>
<evidence type="ECO:0000256" key="4">
    <source>
        <dbReference type="ARBA" id="ARBA00022989"/>
    </source>
</evidence>
<comment type="similarity">
    <text evidence="2">Belongs to the EamA transporter family.</text>
</comment>
<comment type="subcellular location">
    <subcellularLocation>
        <location evidence="1">Membrane</location>
        <topology evidence="1">Multi-pass membrane protein</topology>
    </subcellularLocation>
</comment>
<dbReference type="Pfam" id="PF00892">
    <property type="entry name" value="EamA"/>
    <property type="match status" value="2"/>
</dbReference>
<feature type="transmembrane region" description="Helical" evidence="6">
    <location>
        <begin position="42"/>
        <end position="59"/>
    </location>
</feature>
<dbReference type="PhylomeDB" id="Q7NJ46"/>
<dbReference type="InterPro" id="IPR000620">
    <property type="entry name" value="EamA_dom"/>
</dbReference>
<feature type="domain" description="EamA" evidence="7">
    <location>
        <begin position="161"/>
        <end position="293"/>
    </location>
</feature>
<reference evidence="8 9" key="2">
    <citation type="journal article" date="2003" name="DNA Res.">
        <title>Complete genome structure of Gloeobacter violaceus PCC 7421, a cyanobacterium that lacks thylakoids (supplement).</title>
        <authorList>
            <person name="Nakamura Y."/>
            <person name="Kaneko T."/>
            <person name="Sato S."/>
            <person name="Mimuro M."/>
            <person name="Miyashita H."/>
            <person name="Tsuchiya T."/>
            <person name="Sasamoto S."/>
            <person name="Watanabe A."/>
            <person name="Kawashima K."/>
            <person name="Kishida Y."/>
            <person name="Kiyokawa C."/>
            <person name="Kohara M."/>
            <person name="Matsumoto M."/>
            <person name="Matsuno A."/>
            <person name="Nakazaki N."/>
            <person name="Shimpo S."/>
            <person name="Takeuchi C."/>
            <person name="Yamada M."/>
            <person name="Tabata S."/>
        </authorList>
    </citation>
    <scope>NUCLEOTIDE SEQUENCE [LARGE SCALE GENOMIC DNA]</scope>
    <source>
        <strain evidence="9">ATCC 29082 / PCC 7421</strain>
    </source>
</reference>
<dbReference type="EnsemblBacteria" id="BAC89927">
    <property type="protein sequence ID" value="BAC89927"/>
    <property type="gene ID" value="BAC89927"/>
</dbReference>
<evidence type="ECO:0000259" key="7">
    <source>
        <dbReference type="Pfam" id="PF00892"/>
    </source>
</evidence>
<feature type="domain" description="EamA" evidence="7">
    <location>
        <begin position="10"/>
        <end position="145"/>
    </location>
</feature>
<dbReference type="InParanoid" id="Q7NJ46"/>
<dbReference type="Proteomes" id="UP000000557">
    <property type="component" value="Chromosome"/>
</dbReference>
<feature type="transmembrane region" description="Helical" evidence="6">
    <location>
        <begin position="103"/>
        <end position="122"/>
    </location>
</feature>
<keyword evidence="3 6" id="KW-0812">Transmembrane</keyword>
<dbReference type="InterPro" id="IPR037185">
    <property type="entry name" value="EmrE-like"/>
</dbReference>
<keyword evidence="5 6" id="KW-0472">Membrane</keyword>
<keyword evidence="4 6" id="KW-1133">Transmembrane helix</keyword>
<dbReference type="STRING" id="251221.gene:10759478"/>
<feature type="transmembrane region" description="Helical" evidence="6">
    <location>
        <begin position="219"/>
        <end position="238"/>
    </location>
</feature>
<dbReference type="HOGENOM" id="CLU_074108_1_0_3"/>
<dbReference type="PANTHER" id="PTHR32322">
    <property type="entry name" value="INNER MEMBRANE TRANSPORTER"/>
    <property type="match status" value="1"/>
</dbReference>
<dbReference type="KEGG" id="gvi:glr1986"/>
<evidence type="ECO:0000256" key="1">
    <source>
        <dbReference type="ARBA" id="ARBA00004141"/>
    </source>
</evidence>
<evidence type="ECO:0000313" key="8">
    <source>
        <dbReference type="EMBL" id="BAC89927.1"/>
    </source>
</evidence>